<evidence type="ECO:0000256" key="1">
    <source>
        <dbReference type="SAM" id="Phobius"/>
    </source>
</evidence>
<dbReference type="Proteomes" id="UP000824094">
    <property type="component" value="Unassembled WGS sequence"/>
</dbReference>
<gene>
    <name evidence="2" type="ORF">IAB05_02725</name>
</gene>
<feature type="transmembrane region" description="Helical" evidence="1">
    <location>
        <begin position="159"/>
        <end position="184"/>
    </location>
</feature>
<keyword evidence="1" id="KW-0472">Membrane</keyword>
<sequence>MLESIPAGKKVGLKVKISIKAAVSAFIIALAVLLPQVVHLTLGAAGGVKWLPMYLPVLIGGLVLGWKWGLGIGILSPVVSFAVTSLIGNPMPAATRLPYMAVELAVFAAVSGLFSNAIVKNAWTAFPAVLLAEVAGRAAFIATAAVFESVSALSVETVWAQIQTGFIGLILQAVIVPFIVMALAKLTLSEKKGE</sequence>
<feature type="transmembrane region" description="Helical" evidence="1">
    <location>
        <begin position="99"/>
        <end position="119"/>
    </location>
</feature>
<reference evidence="2" key="1">
    <citation type="submission" date="2020-10" db="EMBL/GenBank/DDBJ databases">
        <authorList>
            <person name="Gilroy R."/>
        </authorList>
    </citation>
    <scope>NUCLEOTIDE SEQUENCE</scope>
    <source>
        <strain evidence="2">18911</strain>
    </source>
</reference>
<dbReference type="EMBL" id="DVNF01000081">
    <property type="protein sequence ID" value="HIU60289.1"/>
    <property type="molecule type" value="Genomic_DNA"/>
</dbReference>
<keyword evidence="1" id="KW-0812">Transmembrane</keyword>
<name>A0A9D1SH63_9FIRM</name>
<dbReference type="AlphaFoldDB" id="A0A9D1SH63"/>
<organism evidence="2 3">
    <name type="scientific">Candidatus Stercoripulliclostridium merdigallinarum</name>
    <dbReference type="NCBI Taxonomy" id="2840951"/>
    <lineage>
        <taxon>Bacteria</taxon>
        <taxon>Bacillati</taxon>
        <taxon>Bacillota</taxon>
        <taxon>Clostridia</taxon>
        <taxon>Eubacteriales</taxon>
        <taxon>Candidatus Stercoripulliclostridium</taxon>
    </lineage>
</organism>
<proteinExistence type="predicted"/>
<feature type="transmembrane region" description="Helical" evidence="1">
    <location>
        <begin position="21"/>
        <end position="48"/>
    </location>
</feature>
<evidence type="ECO:0008006" key="4">
    <source>
        <dbReference type="Google" id="ProtNLM"/>
    </source>
</evidence>
<accession>A0A9D1SH63</accession>
<dbReference type="Gene3D" id="1.10.1760.20">
    <property type="match status" value="1"/>
</dbReference>
<protein>
    <recommendedName>
        <fullName evidence="4">ECF transporter S component</fullName>
    </recommendedName>
</protein>
<evidence type="ECO:0000313" key="3">
    <source>
        <dbReference type="Proteomes" id="UP000824094"/>
    </source>
</evidence>
<comment type="caution">
    <text evidence="2">The sequence shown here is derived from an EMBL/GenBank/DDBJ whole genome shotgun (WGS) entry which is preliminary data.</text>
</comment>
<evidence type="ECO:0000313" key="2">
    <source>
        <dbReference type="EMBL" id="HIU60289.1"/>
    </source>
</evidence>
<reference evidence="2" key="2">
    <citation type="journal article" date="2021" name="PeerJ">
        <title>Extensive microbial diversity within the chicken gut microbiome revealed by metagenomics and culture.</title>
        <authorList>
            <person name="Gilroy R."/>
            <person name="Ravi A."/>
            <person name="Getino M."/>
            <person name="Pursley I."/>
            <person name="Horton D.L."/>
            <person name="Alikhan N.F."/>
            <person name="Baker D."/>
            <person name="Gharbi K."/>
            <person name="Hall N."/>
            <person name="Watson M."/>
            <person name="Adriaenssens E.M."/>
            <person name="Foster-Nyarko E."/>
            <person name="Jarju S."/>
            <person name="Secka A."/>
            <person name="Antonio M."/>
            <person name="Oren A."/>
            <person name="Chaudhuri R.R."/>
            <person name="La Ragione R."/>
            <person name="Hildebrand F."/>
            <person name="Pallen M.J."/>
        </authorList>
    </citation>
    <scope>NUCLEOTIDE SEQUENCE</scope>
    <source>
        <strain evidence="2">18911</strain>
    </source>
</reference>
<feature type="transmembrane region" description="Helical" evidence="1">
    <location>
        <begin position="125"/>
        <end position="147"/>
    </location>
</feature>
<keyword evidence="1" id="KW-1133">Transmembrane helix</keyword>
<feature type="transmembrane region" description="Helical" evidence="1">
    <location>
        <begin position="68"/>
        <end position="87"/>
    </location>
</feature>